<gene>
    <name evidence="1" type="ORF">DPMN_055133</name>
</gene>
<organism evidence="1 2">
    <name type="scientific">Dreissena polymorpha</name>
    <name type="common">Zebra mussel</name>
    <name type="synonym">Mytilus polymorpha</name>
    <dbReference type="NCBI Taxonomy" id="45954"/>
    <lineage>
        <taxon>Eukaryota</taxon>
        <taxon>Metazoa</taxon>
        <taxon>Spiralia</taxon>
        <taxon>Lophotrochozoa</taxon>
        <taxon>Mollusca</taxon>
        <taxon>Bivalvia</taxon>
        <taxon>Autobranchia</taxon>
        <taxon>Heteroconchia</taxon>
        <taxon>Euheterodonta</taxon>
        <taxon>Imparidentia</taxon>
        <taxon>Neoheterodontei</taxon>
        <taxon>Myida</taxon>
        <taxon>Dreissenoidea</taxon>
        <taxon>Dreissenidae</taxon>
        <taxon>Dreissena</taxon>
    </lineage>
</organism>
<comment type="caution">
    <text evidence="1">The sequence shown here is derived from an EMBL/GenBank/DDBJ whole genome shotgun (WGS) entry which is preliminary data.</text>
</comment>
<evidence type="ECO:0000313" key="1">
    <source>
        <dbReference type="EMBL" id="KAH3729168.1"/>
    </source>
</evidence>
<proteinExistence type="predicted"/>
<protein>
    <submittedName>
        <fullName evidence="1">Uncharacterized protein</fullName>
    </submittedName>
</protein>
<reference evidence="1" key="2">
    <citation type="submission" date="2020-11" db="EMBL/GenBank/DDBJ databases">
        <authorList>
            <person name="McCartney M.A."/>
            <person name="Auch B."/>
            <person name="Kono T."/>
            <person name="Mallez S."/>
            <person name="Becker A."/>
            <person name="Gohl D.M."/>
            <person name="Silverstein K.A.T."/>
            <person name="Koren S."/>
            <person name="Bechman K.B."/>
            <person name="Herman A."/>
            <person name="Abrahante J.E."/>
            <person name="Garbe J."/>
        </authorList>
    </citation>
    <scope>NUCLEOTIDE SEQUENCE</scope>
    <source>
        <strain evidence="1">Duluth1</strain>
        <tissue evidence="1">Whole animal</tissue>
    </source>
</reference>
<dbReference type="Proteomes" id="UP000828390">
    <property type="component" value="Unassembled WGS sequence"/>
</dbReference>
<keyword evidence="2" id="KW-1185">Reference proteome</keyword>
<dbReference type="EMBL" id="JAIWYP010000012">
    <property type="protein sequence ID" value="KAH3729168.1"/>
    <property type="molecule type" value="Genomic_DNA"/>
</dbReference>
<evidence type="ECO:0000313" key="2">
    <source>
        <dbReference type="Proteomes" id="UP000828390"/>
    </source>
</evidence>
<reference evidence="1" key="1">
    <citation type="journal article" date="2019" name="bioRxiv">
        <title>The Genome of the Zebra Mussel, Dreissena polymorpha: A Resource for Invasive Species Research.</title>
        <authorList>
            <person name="McCartney M.A."/>
            <person name="Auch B."/>
            <person name="Kono T."/>
            <person name="Mallez S."/>
            <person name="Zhang Y."/>
            <person name="Obille A."/>
            <person name="Becker A."/>
            <person name="Abrahante J.E."/>
            <person name="Garbe J."/>
            <person name="Badalamenti J.P."/>
            <person name="Herman A."/>
            <person name="Mangelson H."/>
            <person name="Liachko I."/>
            <person name="Sullivan S."/>
            <person name="Sone E.D."/>
            <person name="Koren S."/>
            <person name="Silverstein K.A.T."/>
            <person name="Beckman K.B."/>
            <person name="Gohl D.M."/>
        </authorList>
    </citation>
    <scope>NUCLEOTIDE SEQUENCE</scope>
    <source>
        <strain evidence="1">Duluth1</strain>
        <tissue evidence="1">Whole animal</tissue>
    </source>
</reference>
<sequence length="60" mass="6537">MISIIAIALPAFTKSDPDSTKRLRLTPGSMVTSPIKSDLLLQSTLMPTQSPHFPQPTMAR</sequence>
<name>A0A9D4CPE6_DREPO</name>
<accession>A0A9D4CPE6</accession>
<dbReference type="AlphaFoldDB" id="A0A9D4CPE6"/>